<protein>
    <recommendedName>
        <fullName evidence="1">Integrase catalytic domain-containing protein</fullName>
    </recommendedName>
</protein>
<dbReference type="FunFam" id="1.10.340.70:FF:000001">
    <property type="entry name" value="Retrovirus-related Pol polyprotein from transposon gypsy-like Protein"/>
    <property type="match status" value="1"/>
</dbReference>
<dbReference type="InterPro" id="IPR041588">
    <property type="entry name" value="Integrase_H2C2"/>
</dbReference>
<organism evidence="2 3">
    <name type="scientific">Patiria miniata</name>
    <name type="common">Bat star</name>
    <name type="synonym">Asterina miniata</name>
    <dbReference type="NCBI Taxonomy" id="46514"/>
    <lineage>
        <taxon>Eukaryota</taxon>
        <taxon>Metazoa</taxon>
        <taxon>Echinodermata</taxon>
        <taxon>Eleutherozoa</taxon>
        <taxon>Asterozoa</taxon>
        <taxon>Asteroidea</taxon>
        <taxon>Valvatacea</taxon>
        <taxon>Valvatida</taxon>
        <taxon>Asterinidae</taxon>
        <taxon>Patiria</taxon>
    </lineage>
</organism>
<dbReference type="OrthoDB" id="4369127at2759"/>
<evidence type="ECO:0000259" key="1">
    <source>
        <dbReference type="PROSITE" id="PS50994"/>
    </source>
</evidence>
<keyword evidence="3" id="KW-1185">Reference proteome</keyword>
<dbReference type="Gene3D" id="3.30.420.10">
    <property type="entry name" value="Ribonuclease H-like superfamily/Ribonuclease H"/>
    <property type="match status" value="1"/>
</dbReference>
<evidence type="ECO:0000313" key="2">
    <source>
        <dbReference type="EnsemblMetazoa" id="XP_038066427.1"/>
    </source>
</evidence>
<dbReference type="RefSeq" id="XP_038066427.1">
    <property type="nucleotide sequence ID" value="XM_038210499.1"/>
</dbReference>
<name>A0A914ARN0_PATMI</name>
<dbReference type="FunFam" id="3.30.420.10:FF:000032">
    <property type="entry name" value="Retrovirus-related Pol polyprotein from transposon 297-like Protein"/>
    <property type="match status" value="1"/>
</dbReference>
<dbReference type="InterPro" id="IPR012337">
    <property type="entry name" value="RNaseH-like_sf"/>
</dbReference>
<dbReference type="OMA" id="EVNDICT"/>
<dbReference type="PROSITE" id="PS50994">
    <property type="entry name" value="INTEGRASE"/>
    <property type="match status" value="1"/>
</dbReference>
<dbReference type="InterPro" id="IPR001584">
    <property type="entry name" value="Integrase_cat-core"/>
</dbReference>
<dbReference type="EnsemblMetazoa" id="XM_038210499.1">
    <property type="protein sequence ID" value="XP_038066427.1"/>
    <property type="gene ID" value="LOC119736482"/>
</dbReference>
<dbReference type="GeneID" id="119736482"/>
<evidence type="ECO:0000313" key="3">
    <source>
        <dbReference type="Proteomes" id="UP000887568"/>
    </source>
</evidence>
<dbReference type="InterPro" id="IPR050951">
    <property type="entry name" value="Retrovirus_Pol_polyprotein"/>
</dbReference>
<dbReference type="GO" id="GO:0015074">
    <property type="term" value="P:DNA integration"/>
    <property type="evidence" value="ECO:0007669"/>
    <property type="project" value="InterPro"/>
</dbReference>
<dbReference type="PANTHER" id="PTHR37984">
    <property type="entry name" value="PROTEIN CBG26694"/>
    <property type="match status" value="1"/>
</dbReference>
<feature type="domain" description="Integrase catalytic" evidence="1">
    <location>
        <begin position="229"/>
        <end position="387"/>
    </location>
</feature>
<dbReference type="GO" id="GO:0003676">
    <property type="term" value="F:nucleic acid binding"/>
    <property type="evidence" value="ECO:0007669"/>
    <property type="project" value="InterPro"/>
</dbReference>
<dbReference type="Gene3D" id="1.10.340.70">
    <property type="match status" value="1"/>
</dbReference>
<dbReference type="Pfam" id="PF00665">
    <property type="entry name" value="rve"/>
    <property type="match status" value="1"/>
</dbReference>
<dbReference type="InterPro" id="IPR036397">
    <property type="entry name" value="RNaseH_sf"/>
</dbReference>
<accession>A0A914ARN0</accession>
<reference evidence="2" key="1">
    <citation type="submission" date="2022-11" db="UniProtKB">
        <authorList>
            <consortium name="EnsemblMetazoa"/>
        </authorList>
    </citation>
    <scope>IDENTIFICATION</scope>
</reference>
<dbReference type="AlphaFoldDB" id="A0A914ARN0"/>
<sequence length="597" mass="67798">MRWVAQLASFDFEVKFRSGLSNRCADALSRYPGHVSSEVEGVMQQVSHTSTVPLRAEINRISPTRPATEAQSGGGPPGLFPSWSAEQLAALQRQDTDLGIVWERWEQNAVPGEVASDGKCGTRDLKLWLWQWPRFVVREGVLWHRKVQDPLHGEVFQILLPQVLQTRAVEGCHDGWRHQGVARTCSLLRRRVYWPRMTATVRRHIAHCQRCLTAKVAQPQPRAPMRHLMAFRPLEVLAIDFVKVDKGSGGYEDVLVLTDVYTKFSQAIPCRDQHAVTVARVLRDHWFTKFGIPTRLHSDQGRNFEGSVIKELCTLCGIRKSRTTPYHPEGNAQAERFNRTLFGLIKSMDERSRHKWPDMLAHLLFVYNATPHSTTGIAPYTLMFGREPLIPLDQILGRADSAWDQDFVKSQSKLLERAENLVRERTENRAARNKAIHDSRGKICESFKPGARVLLRKLDFKGRHKLKNAYHDVTFIVTWVNPEGDVYLIRPSHGGTARTVNRKLLRLHLSELPDGSATSSSESDDDFTSGLDLGQCDDAQGVRDGADEVVEPPDRQGCRPSRQDFIFGTFWGFQFQEKKILTPEEVNDICTVLFEVV</sequence>
<dbReference type="Proteomes" id="UP000887568">
    <property type="component" value="Unplaced"/>
</dbReference>
<dbReference type="SUPFAM" id="SSF53098">
    <property type="entry name" value="Ribonuclease H-like"/>
    <property type="match status" value="1"/>
</dbReference>
<dbReference type="PANTHER" id="PTHR37984:SF15">
    <property type="entry name" value="INTEGRASE CATALYTIC DOMAIN-CONTAINING PROTEIN"/>
    <property type="match status" value="1"/>
</dbReference>
<dbReference type="Pfam" id="PF17921">
    <property type="entry name" value="Integrase_H2C2"/>
    <property type="match status" value="1"/>
</dbReference>
<proteinExistence type="predicted"/>